<evidence type="ECO:0000256" key="2">
    <source>
        <dbReference type="ARBA" id="ARBA00009717"/>
    </source>
</evidence>
<name>A0A0B2A3B3_9MICO</name>
<evidence type="ECO:0000313" key="9">
    <source>
        <dbReference type="EMBL" id="KHK96068.1"/>
    </source>
</evidence>
<evidence type="ECO:0000256" key="4">
    <source>
        <dbReference type="ARBA" id="ARBA00022512"/>
    </source>
</evidence>
<proteinExistence type="inferred from homology"/>
<keyword evidence="6" id="KW-0843">Virulence</keyword>
<sequence length="550" mass="57648">MRKAPSPSSSTRRRLVVGGALLATAVLAAGGAVAASAHPVADASASTKTPIKHVVVIFGENVSYDHYFGTYPNAANTDGTTFTAAAHTPANDNLVSSGALKSNPNLYPPTRLASSQASTCDQNHAYKPEQNAVDGGLMDKFVQSVSVDTCTGLYGTPGLAMDYYDGNTVTGMWNYAQHYAMSDNSWDATFGPSTPGALNLISGQTHGFTEVDSVTGQQVATPGSYTLADPNPAGVGTVINDPDPAFDDCSDKNHTSTNTLAAGHGKNIGDLLNSKGVTWGWFQGGFRPTTTAGTNGATYSVCGSKHTNLAGASVVDYSPHHNPFAYYASTSNPHHLAPSSVGMIGKTDQANHQYDLTDFDSALQGGNLPAVSFLKASEYQDGHAGYSDPIDEQHFIVNEINALQKSKYWSSTAVVIAYDDSDGWYDHVAPTITNASHSTVNDASVCTTSTAPVAGGYADRCGPSQRLPLLVISPYAKTNFVAHNVTTQPSVLKFIEDNWGTGRIGDSSFDATAGSLNPMFQFGRADDKRVLLNADGSVASVTRAGDGDSQ</sequence>
<evidence type="ECO:0000256" key="5">
    <source>
        <dbReference type="ARBA" id="ARBA00022801"/>
    </source>
</evidence>
<reference evidence="9 10" key="1">
    <citation type="submission" date="2014-11" db="EMBL/GenBank/DDBJ databases">
        <title>Genome sequence of Microbacterium mangrovi MUSC 115(T).</title>
        <authorList>
            <person name="Lee L.-H."/>
        </authorList>
    </citation>
    <scope>NUCLEOTIDE SEQUENCE [LARGE SCALE GENOMIC DNA]</scope>
    <source>
        <strain evidence="9 10">MUSC 115</strain>
    </source>
</reference>
<dbReference type="Pfam" id="PF04185">
    <property type="entry name" value="Phosphoesterase"/>
    <property type="match status" value="1"/>
</dbReference>
<dbReference type="EC" id="3.1.4.3" evidence="3"/>
<dbReference type="RefSeq" id="WP_039402286.1">
    <property type="nucleotide sequence ID" value="NZ_JTDK01000017.1"/>
</dbReference>
<comment type="similarity">
    <text evidence="2">Belongs to the bacterial phospholipase C family.</text>
</comment>
<evidence type="ECO:0000313" key="10">
    <source>
        <dbReference type="Proteomes" id="UP000031030"/>
    </source>
</evidence>
<dbReference type="GO" id="GO:0034480">
    <property type="term" value="F:phosphatidylcholine phospholipase C activity"/>
    <property type="evidence" value="ECO:0007669"/>
    <property type="project" value="UniProtKB-EC"/>
</dbReference>
<evidence type="ECO:0000256" key="1">
    <source>
        <dbReference type="ARBA" id="ARBA00004191"/>
    </source>
</evidence>
<dbReference type="STRING" id="1348253.LK09_17175"/>
<feature type="signal peptide" evidence="8">
    <location>
        <begin position="1"/>
        <end position="28"/>
    </location>
</feature>
<accession>A0A0B2A3B3</accession>
<dbReference type="CDD" id="cd16013">
    <property type="entry name" value="AcpA"/>
    <property type="match status" value="1"/>
</dbReference>
<organism evidence="9 10">
    <name type="scientific">Microbacterium mangrovi</name>
    <dbReference type="NCBI Taxonomy" id="1348253"/>
    <lineage>
        <taxon>Bacteria</taxon>
        <taxon>Bacillati</taxon>
        <taxon>Actinomycetota</taxon>
        <taxon>Actinomycetes</taxon>
        <taxon>Micrococcales</taxon>
        <taxon>Microbacteriaceae</taxon>
        <taxon>Microbacterium</taxon>
    </lineage>
</organism>
<dbReference type="AlphaFoldDB" id="A0A0B2A3B3"/>
<keyword evidence="10" id="KW-1185">Reference proteome</keyword>
<dbReference type="Gene3D" id="3.40.720.10">
    <property type="entry name" value="Alkaline Phosphatase, subunit A"/>
    <property type="match status" value="1"/>
</dbReference>
<dbReference type="PANTHER" id="PTHR31956">
    <property type="entry name" value="NON-SPECIFIC PHOSPHOLIPASE C4-RELATED"/>
    <property type="match status" value="1"/>
</dbReference>
<feature type="chain" id="PRO_5038331166" description="phospholipase C" evidence="8">
    <location>
        <begin position="29"/>
        <end position="550"/>
    </location>
</feature>
<protein>
    <recommendedName>
        <fullName evidence="3">phospholipase C</fullName>
        <ecNumber evidence="3">3.1.4.3</ecNumber>
    </recommendedName>
</protein>
<keyword evidence="4" id="KW-0134">Cell wall</keyword>
<dbReference type="EMBL" id="JTDK01000017">
    <property type="protein sequence ID" value="KHK96068.1"/>
    <property type="molecule type" value="Genomic_DNA"/>
</dbReference>
<dbReference type="PROSITE" id="PS51318">
    <property type="entry name" value="TAT"/>
    <property type="match status" value="1"/>
</dbReference>
<dbReference type="InterPro" id="IPR007312">
    <property type="entry name" value="Phosphoesterase"/>
</dbReference>
<evidence type="ECO:0000256" key="8">
    <source>
        <dbReference type="SAM" id="SignalP"/>
    </source>
</evidence>
<comment type="caution">
    <text evidence="9">The sequence shown here is derived from an EMBL/GenBank/DDBJ whole genome shotgun (WGS) entry which is preliminary data.</text>
</comment>
<gene>
    <name evidence="9" type="ORF">LK09_17175</name>
</gene>
<evidence type="ECO:0000256" key="6">
    <source>
        <dbReference type="ARBA" id="ARBA00023026"/>
    </source>
</evidence>
<dbReference type="Proteomes" id="UP000031030">
    <property type="component" value="Unassembled WGS sequence"/>
</dbReference>
<dbReference type="PANTHER" id="PTHR31956:SF1">
    <property type="entry name" value="NON-SPECIFIC PHOSPHOLIPASE C1"/>
    <property type="match status" value="1"/>
</dbReference>
<keyword evidence="8" id="KW-0732">Signal</keyword>
<dbReference type="InterPro" id="IPR006311">
    <property type="entry name" value="TAT_signal"/>
</dbReference>
<comment type="catalytic activity">
    <reaction evidence="7">
        <text>a 1,2-diacyl-sn-glycero-3-phosphocholine + H2O = phosphocholine + a 1,2-diacyl-sn-glycerol + H(+)</text>
        <dbReference type="Rhea" id="RHEA:10604"/>
        <dbReference type="ChEBI" id="CHEBI:15377"/>
        <dbReference type="ChEBI" id="CHEBI:15378"/>
        <dbReference type="ChEBI" id="CHEBI:17815"/>
        <dbReference type="ChEBI" id="CHEBI:57643"/>
        <dbReference type="ChEBI" id="CHEBI:295975"/>
        <dbReference type="EC" id="3.1.4.3"/>
    </reaction>
    <physiologicalReaction direction="left-to-right" evidence="7">
        <dbReference type="Rhea" id="RHEA:10605"/>
    </physiologicalReaction>
</comment>
<evidence type="ECO:0000256" key="7">
    <source>
        <dbReference type="ARBA" id="ARBA00048421"/>
    </source>
</evidence>
<keyword evidence="4" id="KW-0964">Secreted</keyword>
<keyword evidence="5" id="KW-0378">Hydrolase</keyword>
<dbReference type="InterPro" id="IPR017850">
    <property type="entry name" value="Alkaline_phosphatase_core_sf"/>
</dbReference>
<comment type="subcellular location">
    <subcellularLocation>
        <location evidence="1">Secreted</location>
        <location evidence="1">Cell wall</location>
    </subcellularLocation>
</comment>
<evidence type="ECO:0000256" key="3">
    <source>
        <dbReference type="ARBA" id="ARBA00012018"/>
    </source>
</evidence>